<dbReference type="Gene3D" id="3.90.550.10">
    <property type="entry name" value="Spore Coat Polysaccharide Biosynthesis Protein SpsA, Chain A"/>
    <property type="match status" value="1"/>
</dbReference>
<dbReference type="EMBL" id="JADPRT010000025">
    <property type="protein sequence ID" value="MBF9073748.1"/>
    <property type="molecule type" value="Genomic_DNA"/>
</dbReference>
<dbReference type="InterPro" id="IPR029044">
    <property type="entry name" value="Nucleotide-diphossugar_trans"/>
</dbReference>
<dbReference type="SUPFAM" id="SSF53448">
    <property type="entry name" value="Nucleotide-diphospho-sugar transferases"/>
    <property type="match status" value="1"/>
</dbReference>
<evidence type="ECO:0000259" key="1">
    <source>
        <dbReference type="Pfam" id="PF00535"/>
    </source>
</evidence>
<keyword evidence="3" id="KW-1185">Reference proteome</keyword>
<dbReference type="Proteomes" id="UP000657385">
    <property type="component" value="Unassembled WGS sequence"/>
</dbReference>
<evidence type="ECO:0000313" key="3">
    <source>
        <dbReference type="Proteomes" id="UP000657385"/>
    </source>
</evidence>
<dbReference type="AlphaFoldDB" id="A0A931BGJ0"/>
<organism evidence="2 3">
    <name type="scientific">Streptacidiphilus fuscans</name>
    <dbReference type="NCBI Taxonomy" id="2789292"/>
    <lineage>
        <taxon>Bacteria</taxon>
        <taxon>Bacillati</taxon>
        <taxon>Actinomycetota</taxon>
        <taxon>Actinomycetes</taxon>
        <taxon>Kitasatosporales</taxon>
        <taxon>Streptomycetaceae</taxon>
        <taxon>Streptacidiphilus</taxon>
    </lineage>
</organism>
<dbReference type="RefSeq" id="WP_196198589.1">
    <property type="nucleotide sequence ID" value="NZ_JADPRT010000025.1"/>
</dbReference>
<proteinExistence type="predicted"/>
<sequence>MPSSPLISFVLAAHDTRKSLEPCLQSLLGQSFQDFEIVLVADASPECPVDLIEDFARADRRITVVRLNEIASIGRIRNAGIAKATGRYLGFLDTDHIVWGGAVQAMADRLTSTPGLKILLFDHNRLHLGKSWPGAASEVLARQGRAPFRITNQPELFGTAAHCWDKLFRREFWIEQGLSFPDGLHEEIPVVHRAMLTAGSAAVLQWDCVQIRRRHTQHPAGSPGGTQFDVFERYEESFGMLGDDVRAAIAPHLFTRMIRHYLFLLSLADCVPADDRQAFFQKASEHYQRYQPEGYERPKGKEGVRFQLVANGAYGAFQGAKLPMLVRGVLGRS</sequence>
<dbReference type="PANTHER" id="PTHR22916:SF3">
    <property type="entry name" value="UDP-GLCNAC:BETAGAL BETA-1,3-N-ACETYLGLUCOSAMINYLTRANSFERASE-LIKE PROTEIN 1"/>
    <property type="match status" value="1"/>
</dbReference>
<reference evidence="2" key="1">
    <citation type="submission" date="2020-11" db="EMBL/GenBank/DDBJ databases">
        <title>Isolation and identification of active actinomycetes.</title>
        <authorList>
            <person name="Yu B."/>
        </authorList>
    </citation>
    <scope>NUCLEOTIDE SEQUENCE</scope>
    <source>
        <strain evidence="2">NEAU-YB345</strain>
    </source>
</reference>
<dbReference type="Pfam" id="PF00535">
    <property type="entry name" value="Glycos_transf_2"/>
    <property type="match status" value="1"/>
</dbReference>
<evidence type="ECO:0000313" key="2">
    <source>
        <dbReference type="EMBL" id="MBF9073748.1"/>
    </source>
</evidence>
<accession>A0A931BGJ0</accession>
<comment type="caution">
    <text evidence="2">The sequence shown here is derived from an EMBL/GenBank/DDBJ whole genome shotgun (WGS) entry which is preliminary data.</text>
</comment>
<protein>
    <submittedName>
        <fullName evidence="2">Glycosyltransferase</fullName>
    </submittedName>
</protein>
<dbReference type="GO" id="GO:0016758">
    <property type="term" value="F:hexosyltransferase activity"/>
    <property type="evidence" value="ECO:0007669"/>
    <property type="project" value="UniProtKB-ARBA"/>
</dbReference>
<gene>
    <name evidence="2" type="ORF">I2501_37620</name>
</gene>
<dbReference type="CDD" id="cd00761">
    <property type="entry name" value="Glyco_tranf_GTA_type"/>
    <property type="match status" value="1"/>
</dbReference>
<dbReference type="InterPro" id="IPR001173">
    <property type="entry name" value="Glyco_trans_2-like"/>
</dbReference>
<name>A0A931BGJ0_9ACTN</name>
<dbReference type="PANTHER" id="PTHR22916">
    <property type="entry name" value="GLYCOSYLTRANSFERASE"/>
    <property type="match status" value="1"/>
</dbReference>
<feature type="domain" description="Glycosyltransferase 2-like" evidence="1">
    <location>
        <begin position="8"/>
        <end position="113"/>
    </location>
</feature>